<feature type="transmembrane region" description="Helical" evidence="1">
    <location>
        <begin position="134"/>
        <end position="159"/>
    </location>
</feature>
<name>A0A6P2D0V7_9BACT</name>
<dbReference type="EMBL" id="LR593886">
    <property type="protein sequence ID" value="VTR93714.1"/>
    <property type="molecule type" value="Genomic_DNA"/>
</dbReference>
<evidence type="ECO:0000313" key="2">
    <source>
        <dbReference type="EMBL" id="VTR93714.1"/>
    </source>
</evidence>
<protein>
    <submittedName>
        <fullName evidence="2">Uncharacterized protein</fullName>
    </submittedName>
</protein>
<evidence type="ECO:0000313" key="3">
    <source>
        <dbReference type="Proteomes" id="UP000464178"/>
    </source>
</evidence>
<proteinExistence type="predicted"/>
<dbReference type="AlphaFoldDB" id="A0A6P2D0V7"/>
<keyword evidence="3" id="KW-1185">Reference proteome</keyword>
<dbReference type="RefSeq" id="WP_162668396.1">
    <property type="nucleotide sequence ID" value="NZ_LR593886.1"/>
</dbReference>
<feature type="transmembrane region" description="Helical" evidence="1">
    <location>
        <begin position="12"/>
        <end position="31"/>
    </location>
</feature>
<accession>A0A6P2D0V7</accession>
<keyword evidence="1" id="KW-0812">Transmembrane</keyword>
<reference evidence="2 3" key="1">
    <citation type="submission" date="2019-05" db="EMBL/GenBank/DDBJ databases">
        <authorList>
            <consortium name="Science for Life Laboratories"/>
        </authorList>
    </citation>
    <scope>NUCLEOTIDE SEQUENCE [LARGE SCALE GENOMIC DNA]</scope>
    <source>
        <strain evidence="2">Soil9</strain>
    </source>
</reference>
<dbReference type="KEGG" id="gms:SOIL9_40000"/>
<sequence>MVTGSTRGAPAHGMAKFSIVTAVIACTLAFYGSMHAEKHIAGAPLREARGAAGLPAQPGSWVERQWVSGETSVFGERIDRKVLAATERSKIVNYTVQILAYVLPFVLGIGAAVAGGAAMRAIERTGGKFGGNSLAVFSMLIGGLAAVVAGCMMVSLYLWPRLPSFYTT</sequence>
<evidence type="ECO:0000256" key="1">
    <source>
        <dbReference type="SAM" id="Phobius"/>
    </source>
</evidence>
<keyword evidence="1" id="KW-0472">Membrane</keyword>
<feature type="transmembrane region" description="Helical" evidence="1">
    <location>
        <begin position="98"/>
        <end position="122"/>
    </location>
</feature>
<dbReference type="Proteomes" id="UP000464178">
    <property type="component" value="Chromosome"/>
</dbReference>
<gene>
    <name evidence="2" type="ORF">SOIL9_40000</name>
</gene>
<organism evidence="2 3">
    <name type="scientific">Gemmata massiliana</name>
    <dbReference type="NCBI Taxonomy" id="1210884"/>
    <lineage>
        <taxon>Bacteria</taxon>
        <taxon>Pseudomonadati</taxon>
        <taxon>Planctomycetota</taxon>
        <taxon>Planctomycetia</taxon>
        <taxon>Gemmatales</taxon>
        <taxon>Gemmataceae</taxon>
        <taxon>Gemmata</taxon>
    </lineage>
</organism>
<keyword evidence="1" id="KW-1133">Transmembrane helix</keyword>